<organism evidence="9 10">
    <name type="scientific">Actinidia rufa</name>
    <dbReference type="NCBI Taxonomy" id="165716"/>
    <lineage>
        <taxon>Eukaryota</taxon>
        <taxon>Viridiplantae</taxon>
        <taxon>Streptophyta</taxon>
        <taxon>Embryophyta</taxon>
        <taxon>Tracheophyta</taxon>
        <taxon>Spermatophyta</taxon>
        <taxon>Magnoliopsida</taxon>
        <taxon>eudicotyledons</taxon>
        <taxon>Gunneridae</taxon>
        <taxon>Pentapetalae</taxon>
        <taxon>asterids</taxon>
        <taxon>Ericales</taxon>
        <taxon>Actinidiaceae</taxon>
        <taxon>Actinidia</taxon>
    </lineage>
</organism>
<dbReference type="InterPro" id="IPR039776">
    <property type="entry name" value="Pds5"/>
</dbReference>
<dbReference type="PANTHER" id="PTHR12663">
    <property type="entry name" value="ANDROGEN INDUCED INHIBITOR OF PROLIFERATION AS3 / PDS5-RELATED"/>
    <property type="match status" value="1"/>
</dbReference>
<protein>
    <submittedName>
        <fullName evidence="9">ARM repeat superfamily protein</fullName>
    </submittedName>
</protein>
<sequence>MPTLTICHSFKLHTKLIYSYCSVWFSIQWFFCCRFLALKHLSGVFLPHRPTHVRHDIKQLLDVLSEMLQNGYAFDSIISCESDKASIRLAAAKSVLRLSRRWDLHFSPQVFRFTILMAKDSSALIRRLFIDKIHKLLKQYAVPGKYACGFAFAASDSPENLQDDSLKYMAEFIRENSRGTGNRQKQLGLTDCPAYIVVFLIHVLAHDCGFPPENCNDEEIYAQFLSPLVFTLQALVNASFVDGDMDVISAAVSCLQSIFFAIKRAEDAVDARITPASIYCVQTVFLLTYQSSSTLIKPGRKCQEVFSQSDVKRCSTSNLTSNKNNDLFSNGIRERSESSFGHGKEIHGALDEEINTRKKQKRAHSPSPPGSVKLHNEFSIDDEHEIGAFGNPEPLIGIEHLPSSCDSMTTQPSLTQKGDLQRSSVIVNGVTNSDSIGAEPSKFTRLANLCSVKDVGPMNQALVGQRINLWSPVDKW</sequence>
<comment type="subcellular location">
    <subcellularLocation>
        <location evidence="1">Nucleus</location>
    </subcellularLocation>
</comment>
<evidence type="ECO:0000256" key="2">
    <source>
        <dbReference type="ARBA" id="ARBA00022618"/>
    </source>
</evidence>
<dbReference type="GO" id="GO:0005634">
    <property type="term" value="C:nucleus"/>
    <property type="evidence" value="ECO:0007669"/>
    <property type="project" value="UniProtKB-SubCell"/>
</dbReference>
<comment type="caution">
    <text evidence="9">The sequence shown here is derived from an EMBL/GenBank/DDBJ whole genome shotgun (WGS) entry which is preliminary data.</text>
</comment>
<evidence type="ECO:0000256" key="1">
    <source>
        <dbReference type="ARBA" id="ARBA00004123"/>
    </source>
</evidence>
<dbReference type="Pfam" id="PF20168">
    <property type="entry name" value="PDS5"/>
    <property type="match status" value="1"/>
</dbReference>
<dbReference type="GO" id="GO:0006281">
    <property type="term" value="P:DNA repair"/>
    <property type="evidence" value="ECO:0007669"/>
    <property type="project" value="UniProtKB-KW"/>
</dbReference>
<dbReference type="EMBL" id="BJWL01000004">
    <property type="protein sequence ID" value="GFY85363.1"/>
    <property type="molecule type" value="Genomic_DNA"/>
</dbReference>
<evidence type="ECO:0000313" key="10">
    <source>
        <dbReference type="Proteomes" id="UP000585474"/>
    </source>
</evidence>
<dbReference type="OrthoDB" id="200660at2759"/>
<dbReference type="GO" id="GO:0000785">
    <property type="term" value="C:chromatin"/>
    <property type="evidence" value="ECO:0007669"/>
    <property type="project" value="TreeGrafter"/>
</dbReference>
<keyword evidence="3" id="KW-0227">DNA damage</keyword>
<accession>A0A7J0EFX6</accession>
<evidence type="ECO:0000256" key="7">
    <source>
        <dbReference type="ARBA" id="ARBA00023306"/>
    </source>
</evidence>
<name>A0A7J0EFX6_9ERIC</name>
<dbReference type="GO" id="GO:0051301">
    <property type="term" value="P:cell division"/>
    <property type="evidence" value="ECO:0007669"/>
    <property type="project" value="UniProtKB-KW"/>
</dbReference>
<dbReference type="InterPro" id="IPR016024">
    <property type="entry name" value="ARM-type_fold"/>
</dbReference>
<evidence type="ECO:0000313" key="9">
    <source>
        <dbReference type="EMBL" id="GFY85363.1"/>
    </source>
</evidence>
<evidence type="ECO:0000256" key="3">
    <source>
        <dbReference type="ARBA" id="ARBA00022763"/>
    </source>
</evidence>
<gene>
    <name evidence="9" type="ORF">Acr_04g0001010</name>
</gene>
<evidence type="ECO:0000256" key="8">
    <source>
        <dbReference type="SAM" id="MobiDB-lite"/>
    </source>
</evidence>
<dbReference type="AlphaFoldDB" id="A0A7J0EFX6"/>
<proteinExistence type="predicted"/>
<keyword evidence="7" id="KW-0131">Cell cycle</keyword>
<keyword evidence="4" id="KW-0498">Mitosis</keyword>
<dbReference type="SUPFAM" id="SSF48371">
    <property type="entry name" value="ARM repeat"/>
    <property type="match status" value="1"/>
</dbReference>
<dbReference type="GO" id="GO:0007064">
    <property type="term" value="P:mitotic sister chromatid cohesion"/>
    <property type="evidence" value="ECO:0007669"/>
    <property type="project" value="InterPro"/>
</dbReference>
<evidence type="ECO:0000256" key="6">
    <source>
        <dbReference type="ARBA" id="ARBA00023242"/>
    </source>
</evidence>
<keyword evidence="5" id="KW-0234">DNA repair</keyword>
<keyword evidence="6" id="KW-0539">Nucleus</keyword>
<dbReference type="GO" id="GO:0035825">
    <property type="term" value="P:homologous recombination"/>
    <property type="evidence" value="ECO:0007669"/>
    <property type="project" value="UniProtKB-ARBA"/>
</dbReference>
<reference evidence="9 10" key="1">
    <citation type="submission" date="2019-07" db="EMBL/GenBank/DDBJ databases">
        <title>De Novo Assembly of kiwifruit Actinidia rufa.</title>
        <authorList>
            <person name="Sugita-Konishi S."/>
            <person name="Sato K."/>
            <person name="Mori E."/>
            <person name="Abe Y."/>
            <person name="Kisaki G."/>
            <person name="Hamano K."/>
            <person name="Suezawa K."/>
            <person name="Otani M."/>
            <person name="Fukuda T."/>
            <person name="Manabe T."/>
            <person name="Gomi K."/>
            <person name="Tabuchi M."/>
            <person name="Akimitsu K."/>
            <person name="Kataoka I."/>
        </authorList>
    </citation>
    <scope>NUCLEOTIDE SEQUENCE [LARGE SCALE GENOMIC DNA]</scope>
    <source>
        <strain evidence="10">cv. Fuchu</strain>
    </source>
</reference>
<evidence type="ECO:0000256" key="4">
    <source>
        <dbReference type="ARBA" id="ARBA00022776"/>
    </source>
</evidence>
<dbReference type="Proteomes" id="UP000585474">
    <property type="component" value="Unassembled WGS sequence"/>
</dbReference>
<keyword evidence="10" id="KW-1185">Reference proteome</keyword>
<feature type="region of interest" description="Disordered" evidence="8">
    <location>
        <begin position="355"/>
        <end position="375"/>
    </location>
</feature>
<keyword evidence="2" id="KW-0132">Cell division</keyword>
<evidence type="ECO:0000256" key="5">
    <source>
        <dbReference type="ARBA" id="ARBA00023204"/>
    </source>
</evidence>
<dbReference type="PANTHER" id="PTHR12663:SF50">
    <property type="entry name" value="SISTER CHROMATID COHESION PROTEIN PDS5 HOMOLOG B"/>
    <property type="match status" value="1"/>
</dbReference>